<organism evidence="2">
    <name type="scientific">Brassica oleracea</name>
    <name type="common">Wild cabbage</name>
    <dbReference type="NCBI Taxonomy" id="3712"/>
    <lineage>
        <taxon>Eukaryota</taxon>
        <taxon>Viridiplantae</taxon>
        <taxon>Streptophyta</taxon>
        <taxon>Embryophyta</taxon>
        <taxon>Tracheophyta</taxon>
        <taxon>Spermatophyta</taxon>
        <taxon>Magnoliopsida</taxon>
        <taxon>eudicotyledons</taxon>
        <taxon>Gunneridae</taxon>
        <taxon>Pentapetalae</taxon>
        <taxon>rosids</taxon>
        <taxon>malvids</taxon>
        <taxon>Brassicales</taxon>
        <taxon>Brassicaceae</taxon>
        <taxon>Brassiceae</taxon>
        <taxon>Brassica</taxon>
    </lineage>
</organism>
<protein>
    <recommendedName>
        <fullName evidence="1">DUF8040 domain-containing protein</fullName>
    </recommendedName>
</protein>
<dbReference type="Pfam" id="PF26138">
    <property type="entry name" value="DUF8040"/>
    <property type="match status" value="1"/>
</dbReference>
<proteinExistence type="predicted"/>
<dbReference type="InterPro" id="IPR058353">
    <property type="entry name" value="DUF8040"/>
</dbReference>
<evidence type="ECO:0000313" key="2">
    <source>
        <dbReference type="EMBL" id="VDD08785.1"/>
    </source>
</evidence>
<dbReference type="EMBL" id="LR031873">
    <property type="protein sequence ID" value="VDD08785.1"/>
    <property type="molecule type" value="Genomic_DNA"/>
</dbReference>
<feature type="domain" description="DUF8040" evidence="1">
    <location>
        <begin position="7"/>
        <end position="88"/>
    </location>
</feature>
<sequence length="148" mass="17117">MRNVWQRLQEDATACLQLLKMSLPCFTTLCNILQTNYGLQPTSNISIKESVAIFLLICGHNEVQRNVSLIFARNQETVMKEFSEVLRATDLLACDYIRTPTTQELRRIPERLLVDRVNYPYFSGCVGAMDGTHICVKVTHELQRMYWN</sequence>
<dbReference type="InterPro" id="IPR045249">
    <property type="entry name" value="HARBI1-like"/>
</dbReference>
<gene>
    <name evidence="2" type="ORF">BOLC4T24236H</name>
</gene>
<reference evidence="2" key="1">
    <citation type="submission" date="2018-11" db="EMBL/GenBank/DDBJ databases">
        <authorList>
            <consortium name="Genoscope - CEA"/>
            <person name="William W."/>
        </authorList>
    </citation>
    <scope>NUCLEOTIDE SEQUENCE</scope>
</reference>
<name>A0A3P6CDZ6_BRAOL</name>
<dbReference type="PANTHER" id="PTHR22930:SF281">
    <property type="entry name" value="NUCLEASE"/>
    <property type="match status" value="1"/>
</dbReference>
<dbReference type="PANTHER" id="PTHR22930">
    <property type="match status" value="1"/>
</dbReference>
<dbReference type="AlphaFoldDB" id="A0A3P6CDZ6"/>
<accession>A0A3P6CDZ6</accession>
<evidence type="ECO:0000259" key="1">
    <source>
        <dbReference type="Pfam" id="PF26138"/>
    </source>
</evidence>